<keyword evidence="1" id="KW-0472">Membrane</keyword>
<sequence>MEFIHFQISPVQSYLQFVRFAIQPHGAQTQAVMSLEKIGFEGTKSILPAPATSITFFTEGDLLDSGSSISSSTVVSATKKNGSCQLSCHNDLQISRSGEDDQSMSSKCSQIEVVDGRRAPWLCIPLWVTISLIDLFVFGGTWTLIVCLYHAVGEDSSMNPFRGGDIVMPWVYGVYVVLLVTSAAVAVAVIYVRKEREIATRNVQFITQVMVCTSIALITRLLAAMVVYSRISISPGTVVFDTVSSLFIHISAAAMLMVVSAVTLRLYRWGAGVNSIRVMEK</sequence>
<dbReference type="Proteomes" id="UP000054560">
    <property type="component" value="Unassembled WGS sequence"/>
</dbReference>
<protein>
    <recommendedName>
        <fullName evidence="4">Transmembrane protein</fullName>
    </recommendedName>
</protein>
<evidence type="ECO:0000313" key="2">
    <source>
        <dbReference type="EMBL" id="KNC81467.1"/>
    </source>
</evidence>
<feature type="transmembrane region" description="Helical" evidence="1">
    <location>
        <begin position="172"/>
        <end position="193"/>
    </location>
</feature>
<dbReference type="GeneID" id="25906717"/>
<reference evidence="2 3" key="1">
    <citation type="submission" date="2011-02" db="EMBL/GenBank/DDBJ databases">
        <title>The Genome Sequence of Sphaeroforma arctica JP610.</title>
        <authorList>
            <consortium name="The Broad Institute Genome Sequencing Platform"/>
            <person name="Russ C."/>
            <person name="Cuomo C."/>
            <person name="Young S.K."/>
            <person name="Zeng Q."/>
            <person name="Gargeya S."/>
            <person name="Alvarado L."/>
            <person name="Berlin A."/>
            <person name="Chapman S.B."/>
            <person name="Chen Z."/>
            <person name="Freedman E."/>
            <person name="Gellesch M."/>
            <person name="Goldberg J."/>
            <person name="Griggs A."/>
            <person name="Gujja S."/>
            <person name="Heilman E."/>
            <person name="Heiman D."/>
            <person name="Howarth C."/>
            <person name="Mehta T."/>
            <person name="Neiman D."/>
            <person name="Pearson M."/>
            <person name="Roberts A."/>
            <person name="Saif S."/>
            <person name="Shea T."/>
            <person name="Shenoy N."/>
            <person name="Sisk P."/>
            <person name="Stolte C."/>
            <person name="Sykes S."/>
            <person name="White J."/>
            <person name="Yandava C."/>
            <person name="Burger G."/>
            <person name="Gray M.W."/>
            <person name="Holland P.W.H."/>
            <person name="King N."/>
            <person name="Lang F.B.F."/>
            <person name="Roger A.J."/>
            <person name="Ruiz-Trillo I."/>
            <person name="Haas B."/>
            <person name="Nusbaum C."/>
            <person name="Birren B."/>
        </authorList>
    </citation>
    <scope>NUCLEOTIDE SEQUENCE [LARGE SCALE GENOMIC DNA]</scope>
    <source>
        <strain evidence="2 3">JP610</strain>
    </source>
</reference>
<dbReference type="RefSeq" id="XP_014155369.1">
    <property type="nucleotide sequence ID" value="XM_014299894.1"/>
</dbReference>
<proteinExistence type="predicted"/>
<dbReference type="EMBL" id="KQ242030">
    <property type="protein sequence ID" value="KNC81467.1"/>
    <property type="molecule type" value="Genomic_DNA"/>
</dbReference>
<organism evidence="2 3">
    <name type="scientific">Sphaeroforma arctica JP610</name>
    <dbReference type="NCBI Taxonomy" id="667725"/>
    <lineage>
        <taxon>Eukaryota</taxon>
        <taxon>Ichthyosporea</taxon>
        <taxon>Ichthyophonida</taxon>
        <taxon>Sphaeroforma</taxon>
    </lineage>
</organism>
<feature type="transmembrane region" description="Helical" evidence="1">
    <location>
        <begin position="205"/>
        <end position="226"/>
    </location>
</feature>
<keyword evidence="1" id="KW-0812">Transmembrane</keyword>
<dbReference type="AlphaFoldDB" id="A0A0L0FXA4"/>
<evidence type="ECO:0008006" key="4">
    <source>
        <dbReference type="Google" id="ProtNLM"/>
    </source>
</evidence>
<accession>A0A0L0FXA4</accession>
<name>A0A0L0FXA4_9EUKA</name>
<gene>
    <name evidence="2" type="ORF">SARC_06213</name>
</gene>
<feature type="transmembrane region" description="Helical" evidence="1">
    <location>
        <begin position="246"/>
        <end position="267"/>
    </location>
</feature>
<feature type="transmembrane region" description="Helical" evidence="1">
    <location>
        <begin position="126"/>
        <end position="152"/>
    </location>
</feature>
<keyword evidence="1" id="KW-1133">Transmembrane helix</keyword>
<evidence type="ECO:0000313" key="3">
    <source>
        <dbReference type="Proteomes" id="UP000054560"/>
    </source>
</evidence>
<keyword evidence="3" id="KW-1185">Reference proteome</keyword>
<evidence type="ECO:0000256" key="1">
    <source>
        <dbReference type="SAM" id="Phobius"/>
    </source>
</evidence>